<evidence type="ECO:0000256" key="2">
    <source>
        <dbReference type="ARBA" id="ARBA00007274"/>
    </source>
</evidence>
<dbReference type="SUPFAM" id="SSF51161">
    <property type="entry name" value="Trimeric LpxA-like enzymes"/>
    <property type="match status" value="1"/>
</dbReference>
<dbReference type="InterPro" id="IPR001451">
    <property type="entry name" value="Hexapep"/>
</dbReference>
<dbReference type="SMART" id="SM00971">
    <property type="entry name" value="SATase_N"/>
    <property type="match status" value="1"/>
</dbReference>
<dbReference type="NCBIfam" id="TIGR01172">
    <property type="entry name" value="cysE"/>
    <property type="match status" value="1"/>
</dbReference>
<dbReference type="KEGG" id="mflg:ABS361_09610"/>
<evidence type="ECO:0000256" key="4">
    <source>
        <dbReference type="ARBA" id="ARBA00018522"/>
    </source>
</evidence>
<dbReference type="Pfam" id="PF06426">
    <property type="entry name" value="SATase_N"/>
    <property type="match status" value="1"/>
</dbReference>
<dbReference type="CDD" id="cd03354">
    <property type="entry name" value="LbH_SAT"/>
    <property type="match status" value="1"/>
</dbReference>
<evidence type="ECO:0000256" key="9">
    <source>
        <dbReference type="ARBA" id="ARBA00049486"/>
    </source>
</evidence>
<evidence type="ECO:0000256" key="1">
    <source>
        <dbReference type="ARBA" id="ARBA00004876"/>
    </source>
</evidence>
<reference evidence="11" key="1">
    <citation type="submission" date="2024-06" db="EMBL/GenBank/DDBJ databases">
        <title>Methylostella associata gen. nov., sp. nov., a novel Ancalomicrobiaceae-affiliated facultatively methylotrophic bacteria that feed on methanotrophs of the genus Methylococcus.</title>
        <authorList>
            <person name="Saltykova V."/>
            <person name="Danilova O.V."/>
            <person name="Oshkin I.Y."/>
            <person name="Belova S.E."/>
            <person name="Pimenov N.V."/>
            <person name="Dedysh S.N."/>
        </authorList>
    </citation>
    <scope>NUCLEOTIDE SEQUENCE</scope>
    <source>
        <strain evidence="11">S20</strain>
    </source>
</reference>
<gene>
    <name evidence="11" type="primary">cysE</name>
    <name evidence="11" type="ORF">ABS361_09610</name>
</gene>
<evidence type="ECO:0000256" key="3">
    <source>
        <dbReference type="ARBA" id="ARBA00013266"/>
    </source>
</evidence>
<name>A0AAU7XH79_9HYPH</name>
<feature type="domain" description="Serine acetyltransferase N-terminal" evidence="10">
    <location>
        <begin position="27"/>
        <end position="131"/>
    </location>
</feature>
<sequence>MSRNAAFISLVSQDRFVGEGRSGPDPIWQRLRDEASAALKTEPVLASLIYAAILHRPSFEDAVIQRLAKRLASPSISADLLQGAFVEAFEAEPDLGEAFRADIAAVVARDPASGRLLEPFLFFKGYAAIQTHRIAHRLWLEGRRDFALYLQSRSSEVFQTDIHPAARFGKGVFVDHATGLVVGETTVIGDDVSILQNVTLGGSGIMCGDRHPKIGNGVMIGAGARVLGPITIGENARIAAGSVVTQDVPGHSTAVGVPARIVHHKRDGAQSEVMDQMLTDLDYDSFTYMI</sequence>
<dbReference type="RefSeq" id="WP_407051534.1">
    <property type="nucleotide sequence ID" value="NZ_CP158568.1"/>
</dbReference>
<comment type="catalytic activity">
    <reaction evidence="9">
        <text>L-serine + acetyl-CoA = O-acetyl-L-serine + CoA</text>
        <dbReference type="Rhea" id="RHEA:24560"/>
        <dbReference type="ChEBI" id="CHEBI:33384"/>
        <dbReference type="ChEBI" id="CHEBI:57287"/>
        <dbReference type="ChEBI" id="CHEBI:57288"/>
        <dbReference type="ChEBI" id="CHEBI:58340"/>
        <dbReference type="EC" id="2.3.1.30"/>
    </reaction>
</comment>
<evidence type="ECO:0000259" key="10">
    <source>
        <dbReference type="SMART" id="SM00971"/>
    </source>
</evidence>
<keyword evidence="8 11" id="KW-0012">Acyltransferase</keyword>
<organism evidence="11">
    <name type="scientific">Methyloraptor flagellatus</name>
    <dbReference type="NCBI Taxonomy" id="3162530"/>
    <lineage>
        <taxon>Bacteria</taxon>
        <taxon>Pseudomonadati</taxon>
        <taxon>Pseudomonadota</taxon>
        <taxon>Alphaproteobacteria</taxon>
        <taxon>Hyphomicrobiales</taxon>
        <taxon>Ancalomicrobiaceae</taxon>
        <taxon>Methyloraptor</taxon>
    </lineage>
</organism>
<comment type="similarity">
    <text evidence="2">Belongs to the transferase hexapeptide repeat family.</text>
</comment>
<dbReference type="InterPro" id="IPR010493">
    <property type="entry name" value="Ser_AcTrfase_N"/>
</dbReference>
<dbReference type="InterPro" id="IPR018357">
    <property type="entry name" value="Hexapep_transf_CS"/>
</dbReference>
<dbReference type="Gene3D" id="1.10.3130.10">
    <property type="entry name" value="serine acetyltransferase, domain 1"/>
    <property type="match status" value="1"/>
</dbReference>
<dbReference type="GO" id="GO:0005737">
    <property type="term" value="C:cytoplasm"/>
    <property type="evidence" value="ECO:0007669"/>
    <property type="project" value="InterPro"/>
</dbReference>
<dbReference type="InterPro" id="IPR045304">
    <property type="entry name" value="LbH_SAT"/>
</dbReference>
<dbReference type="InterPro" id="IPR042122">
    <property type="entry name" value="Ser_AcTrfase_N_sf"/>
</dbReference>
<accession>A0AAU7XH79</accession>
<dbReference type="PROSITE" id="PS00101">
    <property type="entry name" value="HEXAPEP_TRANSFERASES"/>
    <property type="match status" value="1"/>
</dbReference>
<dbReference type="FunFam" id="2.160.10.10:FF:000002">
    <property type="entry name" value="Serine acetyltransferase"/>
    <property type="match status" value="1"/>
</dbReference>
<proteinExistence type="inferred from homology"/>
<dbReference type="Pfam" id="PF00132">
    <property type="entry name" value="Hexapep"/>
    <property type="match status" value="1"/>
</dbReference>
<dbReference type="Gene3D" id="2.160.10.10">
    <property type="entry name" value="Hexapeptide repeat proteins"/>
    <property type="match status" value="1"/>
</dbReference>
<evidence type="ECO:0000256" key="7">
    <source>
        <dbReference type="ARBA" id="ARBA00022737"/>
    </source>
</evidence>
<keyword evidence="6 11" id="KW-0808">Transferase</keyword>
<protein>
    <recommendedName>
        <fullName evidence="4">Serine acetyltransferase</fullName>
        <ecNumber evidence="3">2.3.1.30</ecNumber>
    </recommendedName>
</protein>
<evidence type="ECO:0000313" key="11">
    <source>
        <dbReference type="EMBL" id="XBY46439.1"/>
    </source>
</evidence>
<evidence type="ECO:0000256" key="8">
    <source>
        <dbReference type="ARBA" id="ARBA00023315"/>
    </source>
</evidence>
<evidence type="ECO:0000256" key="6">
    <source>
        <dbReference type="ARBA" id="ARBA00022679"/>
    </source>
</evidence>
<dbReference type="GO" id="GO:0009001">
    <property type="term" value="F:serine O-acetyltransferase activity"/>
    <property type="evidence" value="ECO:0007669"/>
    <property type="project" value="UniProtKB-EC"/>
</dbReference>
<dbReference type="InterPro" id="IPR005881">
    <property type="entry name" value="Ser_O-AcTrfase"/>
</dbReference>
<dbReference type="NCBIfam" id="NF041874">
    <property type="entry name" value="EPS_EpsC"/>
    <property type="match status" value="1"/>
</dbReference>
<dbReference type="GO" id="GO:0006535">
    <property type="term" value="P:cysteine biosynthetic process from serine"/>
    <property type="evidence" value="ECO:0007669"/>
    <property type="project" value="InterPro"/>
</dbReference>
<dbReference type="AlphaFoldDB" id="A0AAU7XH79"/>
<dbReference type="PANTHER" id="PTHR42811">
    <property type="entry name" value="SERINE ACETYLTRANSFERASE"/>
    <property type="match status" value="1"/>
</dbReference>
<comment type="pathway">
    <text evidence="1">Amino-acid biosynthesis; L-cysteine biosynthesis; L-cysteine from L-serine: step 1/2.</text>
</comment>
<keyword evidence="7" id="KW-0677">Repeat</keyword>
<dbReference type="InterPro" id="IPR011004">
    <property type="entry name" value="Trimer_LpxA-like_sf"/>
</dbReference>
<dbReference type="EC" id="2.3.1.30" evidence="3"/>
<evidence type="ECO:0000256" key="5">
    <source>
        <dbReference type="ARBA" id="ARBA00022605"/>
    </source>
</evidence>
<keyword evidence="5" id="KW-0028">Amino-acid biosynthesis</keyword>
<dbReference type="EMBL" id="CP158568">
    <property type="protein sequence ID" value="XBY46439.1"/>
    <property type="molecule type" value="Genomic_DNA"/>
</dbReference>
<dbReference type="InterPro" id="IPR053376">
    <property type="entry name" value="Serine_acetyltransferase"/>
</dbReference>